<name>A0A6A5YLL4_9PLEO</name>
<dbReference type="Proteomes" id="UP000799770">
    <property type="component" value="Unassembled WGS sequence"/>
</dbReference>
<sequence>MSGGVRKIIVNQTADEVTALAQDDLRLQVAKNVKKPNRLPESNLVWRTLPITRQITVTWSSVYGINWISGEVPQPGFGLRLSGVWKQVQQGGSFELGPQAAWSSTREDTFLDRYFLVRNRYHEPVKVVIGIERAMGWDPIYVDPVPLQPGDAEDEVHG</sequence>
<dbReference type="AlphaFoldDB" id="A0A6A5YLL4"/>
<reference evidence="1" key="1">
    <citation type="journal article" date="2020" name="Stud. Mycol.">
        <title>101 Dothideomycetes genomes: a test case for predicting lifestyles and emergence of pathogens.</title>
        <authorList>
            <person name="Haridas S."/>
            <person name="Albert R."/>
            <person name="Binder M."/>
            <person name="Bloem J."/>
            <person name="Labutti K."/>
            <person name="Salamov A."/>
            <person name="Andreopoulos B."/>
            <person name="Baker S."/>
            <person name="Barry K."/>
            <person name="Bills G."/>
            <person name="Bluhm B."/>
            <person name="Cannon C."/>
            <person name="Castanera R."/>
            <person name="Culley D."/>
            <person name="Daum C."/>
            <person name="Ezra D."/>
            <person name="Gonzalez J."/>
            <person name="Henrissat B."/>
            <person name="Kuo A."/>
            <person name="Liang C."/>
            <person name="Lipzen A."/>
            <person name="Lutzoni F."/>
            <person name="Magnuson J."/>
            <person name="Mondo S."/>
            <person name="Nolan M."/>
            <person name="Ohm R."/>
            <person name="Pangilinan J."/>
            <person name="Park H.-J."/>
            <person name="Ramirez L."/>
            <person name="Alfaro M."/>
            <person name="Sun H."/>
            <person name="Tritt A."/>
            <person name="Yoshinaga Y."/>
            <person name="Zwiers L.-H."/>
            <person name="Turgeon B."/>
            <person name="Goodwin S."/>
            <person name="Spatafora J."/>
            <person name="Crous P."/>
            <person name="Grigoriev I."/>
        </authorList>
    </citation>
    <scope>NUCLEOTIDE SEQUENCE</scope>
    <source>
        <strain evidence="1">CBS 627.86</strain>
    </source>
</reference>
<evidence type="ECO:0000313" key="1">
    <source>
        <dbReference type="EMBL" id="KAF2108006.1"/>
    </source>
</evidence>
<proteinExistence type="predicted"/>
<dbReference type="OrthoDB" id="3343459at2759"/>
<accession>A0A6A5YLL4</accession>
<evidence type="ECO:0000313" key="2">
    <source>
        <dbReference type="Proteomes" id="UP000799770"/>
    </source>
</evidence>
<keyword evidence="2" id="KW-1185">Reference proteome</keyword>
<dbReference type="EMBL" id="ML977350">
    <property type="protein sequence ID" value="KAF2108006.1"/>
    <property type="molecule type" value="Genomic_DNA"/>
</dbReference>
<organism evidence="1 2">
    <name type="scientific">Lophiotrema nucula</name>
    <dbReference type="NCBI Taxonomy" id="690887"/>
    <lineage>
        <taxon>Eukaryota</taxon>
        <taxon>Fungi</taxon>
        <taxon>Dikarya</taxon>
        <taxon>Ascomycota</taxon>
        <taxon>Pezizomycotina</taxon>
        <taxon>Dothideomycetes</taxon>
        <taxon>Pleosporomycetidae</taxon>
        <taxon>Pleosporales</taxon>
        <taxon>Lophiotremataceae</taxon>
        <taxon>Lophiotrema</taxon>
    </lineage>
</organism>
<protein>
    <submittedName>
        <fullName evidence="1">Uncharacterized protein</fullName>
    </submittedName>
</protein>
<gene>
    <name evidence="1" type="ORF">BDV96DRAFT_653214</name>
</gene>